<gene>
    <name evidence="1" type="ORF">DGAL_LOCUS16234</name>
</gene>
<keyword evidence="2" id="KW-1185">Reference proteome</keyword>
<evidence type="ECO:0000313" key="1">
    <source>
        <dbReference type="EMBL" id="CAH0112514.1"/>
    </source>
</evidence>
<dbReference type="OrthoDB" id="60433at2759"/>
<dbReference type="Proteomes" id="UP000789390">
    <property type="component" value="Unassembled WGS sequence"/>
</dbReference>
<reference evidence="1" key="1">
    <citation type="submission" date="2021-11" db="EMBL/GenBank/DDBJ databases">
        <authorList>
            <person name="Schell T."/>
        </authorList>
    </citation>
    <scope>NUCLEOTIDE SEQUENCE</scope>
    <source>
        <strain evidence="1">M5</strain>
    </source>
</reference>
<evidence type="ECO:0000313" key="2">
    <source>
        <dbReference type="Proteomes" id="UP000789390"/>
    </source>
</evidence>
<dbReference type="EMBL" id="CAKKLH010000327">
    <property type="protein sequence ID" value="CAH0112514.1"/>
    <property type="molecule type" value="Genomic_DNA"/>
</dbReference>
<protein>
    <submittedName>
        <fullName evidence="1">Uncharacterized protein</fullName>
    </submittedName>
</protein>
<dbReference type="AlphaFoldDB" id="A0A8J2WPI5"/>
<comment type="caution">
    <text evidence="1">The sequence shown here is derived from an EMBL/GenBank/DDBJ whole genome shotgun (WGS) entry which is preliminary data.</text>
</comment>
<proteinExistence type="predicted"/>
<organism evidence="1 2">
    <name type="scientific">Daphnia galeata</name>
    <dbReference type="NCBI Taxonomy" id="27404"/>
    <lineage>
        <taxon>Eukaryota</taxon>
        <taxon>Metazoa</taxon>
        <taxon>Ecdysozoa</taxon>
        <taxon>Arthropoda</taxon>
        <taxon>Crustacea</taxon>
        <taxon>Branchiopoda</taxon>
        <taxon>Diplostraca</taxon>
        <taxon>Cladocera</taxon>
        <taxon>Anomopoda</taxon>
        <taxon>Daphniidae</taxon>
        <taxon>Daphnia</taxon>
    </lineage>
</organism>
<name>A0A8J2WPI5_9CRUS</name>
<accession>A0A8J2WPI5</accession>
<sequence>MVISGLFCRVQQITAKRNLAAEKEAAAGFLRIGSLNVRVKKTTEAFNNLLSSAAGASGTFSSTKMYNKQWGSIDNLPVSMVEGPPNKQGTVKKKRPKDWPQPLISGPTMLHHSHSFNGRQIQPALIENKDEYENDSDSAYGFGNNWQSSLFVFNP</sequence>